<evidence type="ECO:0000313" key="2">
    <source>
        <dbReference type="EMBL" id="KAF2870383.1"/>
    </source>
</evidence>
<protein>
    <submittedName>
        <fullName evidence="2">Uncharacterized protein</fullName>
    </submittedName>
</protein>
<name>A0A7C8MAD2_9PLEO</name>
<feature type="region of interest" description="Disordered" evidence="1">
    <location>
        <begin position="64"/>
        <end position="114"/>
    </location>
</feature>
<dbReference type="Proteomes" id="UP000481861">
    <property type="component" value="Unassembled WGS sequence"/>
</dbReference>
<gene>
    <name evidence="2" type="ORF">BDV95DRAFT_620133</name>
</gene>
<sequence length="128" mass="14690">VSFRPEIIRRALQDSVTDSNYNLGVIIQRSPNSYTYSNLKLAYKQQFFRTQTVTPIRSLLNHAAVPPTHNASPTTKPLPYPPSHPHTNLQRQNATPKPFRQHHDRASRRCNARRSVLAFQTRSTPWGC</sequence>
<reference evidence="2 3" key="1">
    <citation type="submission" date="2020-01" db="EMBL/GenBank/DDBJ databases">
        <authorList>
            <consortium name="DOE Joint Genome Institute"/>
            <person name="Haridas S."/>
            <person name="Albert R."/>
            <person name="Binder M."/>
            <person name="Bloem J."/>
            <person name="Labutti K."/>
            <person name="Salamov A."/>
            <person name="Andreopoulos B."/>
            <person name="Baker S.E."/>
            <person name="Barry K."/>
            <person name="Bills G."/>
            <person name="Bluhm B.H."/>
            <person name="Cannon C."/>
            <person name="Castanera R."/>
            <person name="Culley D.E."/>
            <person name="Daum C."/>
            <person name="Ezra D."/>
            <person name="Gonzalez J.B."/>
            <person name="Henrissat B."/>
            <person name="Kuo A."/>
            <person name="Liang C."/>
            <person name="Lipzen A."/>
            <person name="Lutzoni F."/>
            <person name="Magnuson J."/>
            <person name="Mondo S."/>
            <person name="Nolan M."/>
            <person name="Ohm R."/>
            <person name="Pangilinan J."/>
            <person name="Park H.-J.H."/>
            <person name="Ramirez L."/>
            <person name="Alfaro M."/>
            <person name="Sun H."/>
            <person name="Tritt A."/>
            <person name="Yoshinaga Y."/>
            <person name="Zwiers L.-H.L."/>
            <person name="Turgeon B.G."/>
            <person name="Goodwin S.B."/>
            <person name="Spatafora J.W."/>
            <person name="Crous P.W."/>
            <person name="Grigoriev I.V."/>
        </authorList>
    </citation>
    <scope>NUCLEOTIDE SEQUENCE [LARGE SCALE GENOMIC DNA]</scope>
    <source>
        <strain evidence="2 3">CBS 611.86</strain>
    </source>
</reference>
<comment type="caution">
    <text evidence="2">The sequence shown here is derived from an EMBL/GenBank/DDBJ whole genome shotgun (WGS) entry which is preliminary data.</text>
</comment>
<organism evidence="2 3">
    <name type="scientific">Massariosphaeria phaeospora</name>
    <dbReference type="NCBI Taxonomy" id="100035"/>
    <lineage>
        <taxon>Eukaryota</taxon>
        <taxon>Fungi</taxon>
        <taxon>Dikarya</taxon>
        <taxon>Ascomycota</taxon>
        <taxon>Pezizomycotina</taxon>
        <taxon>Dothideomycetes</taxon>
        <taxon>Pleosporomycetidae</taxon>
        <taxon>Pleosporales</taxon>
        <taxon>Pleosporales incertae sedis</taxon>
        <taxon>Massariosphaeria</taxon>
    </lineage>
</organism>
<feature type="compositionally biased region" description="Basic residues" evidence="1">
    <location>
        <begin position="99"/>
        <end position="112"/>
    </location>
</feature>
<dbReference type="EMBL" id="JAADJZ010000014">
    <property type="protein sequence ID" value="KAF2870383.1"/>
    <property type="molecule type" value="Genomic_DNA"/>
</dbReference>
<keyword evidence="3" id="KW-1185">Reference proteome</keyword>
<feature type="compositionally biased region" description="Polar residues" evidence="1">
    <location>
        <begin position="85"/>
        <end position="95"/>
    </location>
</feature>
<proteinExistence type="predicted"/>
<evidence type="ECO:0000313" key="3">
    <source>
        <dbReference type="Proteomes" id="UP000481861"/>
    </source>
</evidence>
<accession>A0A7C8MAD2</accession>
<dbReference type="AlphaFoldDB" id="A0A7C8MAD2"/>
<feature type="non-terminal residue" evidence="2">
    <location>
        <position position="1"/>
    </location>
</feature>
<evidence type="ECO:0000256" key="1">
    <source>
        <dbReference type="SAM" id="MobiDB-lite"/>
    </source>
</evidence>